<keyword evidence="2" id="KW-1185">Reference proteome</keyword>
<protein>
    <recommendedName>
        <fullName evidence="3">Aminoglycoside phosphotransferase domain-containing protein</fullName>
    </recommendedName>
</protein>
<evidence type="ECO:0000313" key="2">
    <source>
        <dbReference type="Proteomes" id="UP001610432"/>
    </source>
</evidence>
<dbReference type="InterPro" id="IPR011009">
    <property type="entry name" value="Kinase-like_dom_sf"/>
</dbReference>
<dbReference type="PANTHER" id="PTHR36091">
    <property type="entry name" value="ALTERED INHERITANCE OF MITOCHONDRIA PROTEIN 9, MITOCHONDRIAL"/>
    <property type="match status" value="1"/>
</dbReference>
<gene>
    <name evidence="1" type="ORF">BJX67DRAFT_8493</name>
</gene>
<accession>A0ABR4M770</accession>
<dbReference type="Proteomes" id="UP001610432">
    <property type="component" value="Unassembled WGS sequence"/>
</dbReference>
<reference evidence="1 2" key="1">
    <citation type="submission" date="2024-07" db="EMBL/GenBank/DDBJ databases">
        <title>Section-level genome sequencing and comparative genomics of Aspergillus sections Usti and Cavernicolus.</title>
        <authorList>
            <consortium name="Lawrence Berkeley National Laboratory"/>
            <person name="Nybo J.L."/>
            <person name="Vesth T.C."/>
            <person name="Theobald S."/>
            <person name="Frisvad J.C."/>
            <person name="Larsen T.O."/>
            <person name="Kjaerboelling I."/>
            <person name="Rothschild-Mancinelli K."/>
            <person name="Lyhne E.K."/>
            <person name="Kogle M.E."/>
            <person name="Barry K."/>
            <person name="Clum A."/>
            <person name="Na H."/>
            <person name="Ledsgaard L."/>
            <person name="Lin J."/>
            <person name="Lipzen A."/>
            <person name="Kuo A."/>
            <person name="Riley R."/>
            <person name="Mondo S."/>
            <person name="Labutti K."/>
            <person name="Haridas S."/>
            <person name="Pangalinan J."/>
            <person name="Salamov A.A."/>
            <person name="Simmons B.A."/>
            <person name="Magnuson J.K."/>
            <person name="Chen J."/>
            <person name="Drula E."/>
            <person name="Henrissat B."/>
            <person name="Wiebenga A."/>
            <person name="Lubbers R.J."/>
            <person name="Gomes A.C."/>
            <person name="Macurrencykelacurrency M.R."/>
            <person name="Stajich J."/>
            <person name="Grigoriev I.V."/>
            <person name="Mortensen U.H."/>
            <person name="De Vries R.P."/>
            <person name="Baker S.E."/>
            <person name="Andersen M.R."/>
        </authorList>
    </citation>
    <scope>NUCLEOTIDE SEQUENCE [LARGE SCALE GENOMIC DNA]</scope>
    <source>
        <strain evidence="1 2">CBS 449.75</strain>
    </source>
</reference>
<dbReference type="PANTHER" id="PTHR36091:SF2">
    <property type="entry name" value="AMINOGLYCOSIDE PHOSPHOTRANSFERASE DOMAIN-CONTAINING PROTEIN"/>
    <property type="match status" value="1"/>
</dbReference>
<comment type="caution">
    <text evidence="1">The sequence shown here is derived from an EMBL/GenBank/DDBJ whole genome shotgun (WGS) entry which is preliminary data.</text>
</comment>
<evidence type="ECO:0008006" key="3">
    <source>
        <dbReference type="Google" id="ProtNLM"/>
    </source>
</evidence>
<dbReference type="GeneID" id="98150609"/>
<sequence>MTDGRTVLARIPYRNTGPASLATASKVATLTFLRDILGLPVPKVLAWNAAVDGTNSVGAEYMIMELPQGKNLANIPPSGWGVQTVKDLVELQRKLLSVKFLGYGCLFFSKDAPPGSCPVTIYGNQLSSEVKRKVAKQYSVGPMVTPEYWKNERAQMNIDRGPWISPLKYLEAPARRELSWISQYAASRPVNLSSFFWRKKFPPADHVDLIKRYLRVAPYLLPKDESLMGSYLWHTDFRSANMYVDDHGCITGITDLSETWARPLYLGRRVPRLMEAVSEGDFIREIFEASAQDEHTARRDQSRIGSTYFKLMAESSLLFRRMVEEPYLSIREGPFHHVGNTWDTDLMRLLAALADIQKNWKALNHKASCPLRFSNPMLRRIVEKQKDRLETERYWDDVSKILTRDGWTRHETYNKAQGLHEKARSPGVWAAISSFISSRWRQIWR</sequence>
<dbReference type="SUPFAM" id="SSF56112">
    <property type="entry name" value="Protein kinase-like (PK-like)"/>
    <property type="match status" value="1"/>
</dbReference>
<dbReference type="RefSeq" id="XP_070891439.1">
    <property type="nucleotide sequence ID" value="XM_071035537.1"/>
</dbReference>
<dbReference type="InterPro" id="IPR051035">
    <property type="entry name" value="Mito_inheritance_9"/>
</dbReference>
<organism evidence="1 2">
    <name type="scientific">Aspergillus lucknowensis</name>
    <dbReference type="NCBI Taxonomy" id="176173"/>
    <lineage>
        <taxon>Eukaryota</taxon>
        <taxon>Fungi</taxon>
        <taxon>Dikarya</taxon>
        <taxon>Ascomycota</taxon>
        <taxon>Pezizomycotina</taxon>
        <taxon>Eurotiomycetes</taxon>
        <taxon>Eurotiomycetidae</taxon>
        <taxon>Eurotiales</taxon>
        <taxon>Aspergillaceae</taxon>
        <taxon>Aspergillus</taxon>
        <taxon>Aspergillus subgen. Nidulantes</taxon>
    </lineage>
</organism>
<evidence type="ECO:0000313" key="1">
    <source>
        <dbReference type="EMBL" id="KAL2872460.1"/>
    </source>
</evidence>
<dbReference type="EMBL" id="JBFXLQ010000001">
    <property type="protein sequence ID" value="KAL2872460.1"/>
    <property type="molecule type" value="Genomic_DNA"/>
</dbReference>
<proteinExistence type="predicted"/>
<name>A0ABR4M770_9EURO</name>